<keyword evidence="1" id="KW-0812">Transmembrane</keyword>
<keyword evidence="1" id="KW-1133">Transmembrane helix</keyword>
<accession>A0A554WTF6</accession>
<comment type="caution">
    <text evidence="2">The sequence shown here is derived from an EMBL/GenBank/DDBJ whole genome shotgun (WGS) entry which is preliminary data.</text>
</comment>
<keyword evidence="3" id="KW-1185">Reference proteome</keyword>
<evidence type="ECO:0000313" key="2">
    <source>
        <dbReference type="EMBL" id="TSE26857.1"/>
    </source>
</evidence>
<dbReference type="AlphaFoldDB" id="A0A554WTF6"/>
<name>A0A554WTF6_9BURK</name>
<keyword evidence="1" id="KW-0472">Membrane</keyword>
<evidence type="ECO:0000256" key="1">
    <source>
        <dbReference type="SAM" id="Phobius"/>
    </source>
</evidence>
<dbReference type="RefSeq" id="WP_246099149.1">
    <property type="nucleotide sequence ID" value="NZ_VJND01000002.1"/>
</dbReference>
<protein>
    <submittedName>
        <fullName evidence="2">Uncharacterized protein</fullName>
    </submittedName>
</protein>
<reference evidence="2 3" key="1">
    <citation type="submission" date="2019-07" db="EMBL/GenBank/DDBJ databases">
        <title>Tepidimonas sediminis YIM 72259 draft genome.</title>
        <authorList>
            <person name="Da Costa M.S."/>
            <person name="Froufe H.J.C."/>
            <person name="Egas C."/>
            <person name="Albuquerque L."/>
        </authorList>
    </citation>
    <scope>NUCLEOTIDE SEQUENCE [LARGE SCALE GENOMIC DNA]</scope>
    <source>
        <strain evidence="2 3">YIM 72259</strain>
    </source>
</reference>
<dbReference type="EMBL" id="VJND01000002">
    <property type="protein sequence ID" value="TSE26857.1"/>
    <property type="molecule type" value="Genomic_DNA"/>
</dbReference>
<feature type="transmembrane region" description="Helical" evidence="1">
    <location>
        <begin position="41"/>
        <end position="63"/>
    </location>
</feature>
<gene>
    <name evidence="2" type="ORF">Tsedi_00566</name>
</gene>
<dbReference type="Proteomes" id="UP000320225">
    <property type="component" value="Unassembled WGS sequence"/>
</dbReference>
<sequence>MDVLTALSHLIQLVAPAWSAGALLAGLVAARRRDGAWPRRWARETLWLALPGSAVLVGGLVLTGADGRIATYGALVLLQGALAAWRARPRG</sequence>
<feature type="transmembrane region" description="Helical" evidence="1">
    <location>
        <begin position="69"/>
        <end position="87"/>
    </location>
</feature>
<feature type="transmembrane region" description="Helical" evidence="1">
    <location>
        <begin position="6"/>
        <end position="29"/>
    </location>
</feature>
<proteinExistence type="predicted"/>
<organism evidence="2 3">
    <name type="scientific">Tepidimonas sediminis</name>
    <dbReference type="NCBI Taxonomy" id="2588941"/>
    <lineage>
        <taxon>Bacteria</taxon>
        <taxon>Pseudomonadati</taxon>
        <taxon>Pseudomonadota</taxon>
        <taxon>Betaproteobacteria</taxon>
        <taxon>Burkholderiales</taxon>
        <taxon>Tepidimonas</taxon>
    </lineage>
</organism>
<evidence type="ECO:0000313" key="3">
    <source>
        <dbReference type="Proteomes" id="UP000320225"/>
    </source>
</evidence>